<evidence type="ECO:0008006" key="3">
    <source>
        <dbReference type="Google" id="ProtNLM"/>
    </source>
</evidence>
<name>A0A1D2MP25_ORCCI</name>
<comment type="caution">
    <text evidence="1">The sequence shown here is derived from an EMBL/GenBank/DDBJ whole genome shotgun (WGS) entry which is preliminary data.</text>
</comment>
<dbReference type="EMBL" id="LJIJ01000743">
    <property type="protein sequence ID" value="ODM94830.1"/>
    <property type="molecule type" value="Genomic_DNA"/>
</dbReference>
<sequence>MVGNSVTSVFDLLPEIWDGILPFLNSIDFHTVINTSVEWRQMLERNKSNKLLSLVLPLVVEYLPIQTILSCREVSSKWKTEIDNIIQFHSVCFSSTKYVESQRRQRLYSDIATINKRYHFNKTPDISHFMNQMSYNRDANQNPFPTRRISIKICSNDNDAELPDSYLKLQQLLLQFGHHVWRLNVTIFGGGTGATKLVWILNHLPNLKYLDVRALLFYRKNNEPQLLKASMLPHLNNLVGLHLNAGSGVSSFPQAFIQRYGNQLDEFSCGGDVLSMKGKMLHNSMSKLQHLFVGQMGESQEFKKIVQKSKSFM</sequence>
<evidence type="ECO:0000313" key="2">
    <source>
        <dbReference type="Proteomes" id="UP000094527"/>
    </source>
</evidence>
<proteinExistence type="predicted"/>
<organism evidence="1 2">
    <name type="scientific">Orchesella cincta</name>
    <name type="common">Springtail</name>
    <name type="synonym">Podura cincta</name>
    <dbReference type="NCBI Taxonomy" id="48709"/>
    <lineage>
        <taxon>Eukaryota</taxon>
        <taxon>Metazoa</taxon>
        <taxon>Ecdysozoa</taxon>
        <taxon>Arthropoda</taxon>
        <taxon>Hexapoda</taxon>
        <taxon>Collembola</taxon>
        <taxon>Entomobryomorpha</taxon>
        <taxon>Entomobryoidea</taxon>
        <taxon>Orchesellidae</taxon>
        <taxon>Orchesellinae</taxon>
        <taxon>Orchesella</taxon>
    </lineage>
</organism>
<evidence type="ECO:0000313" key="1">
    <source>
        <dbReference type="EMBL" id="ODM94830.1"/>
    </source>
</evidence>
<reference evidence="1 2" key="1">
    <citation type="journal article" date="2016" name="Genome Biol. Evol.">
        <title>Gene Family Evolution Reflects Adaptation to Soil Environmental Stressors in the Genome of the Collembolan Orchesella cincta.</title>
        <authorList>
            <person name="Faddeeva-Vakhrusheva A."/>
            <person name="Derks M.F."/>
            <person name="Anvar S.Y."/>
            <person name="Agamennone V."/>
            <person name="Suring W."/>
            <person name="Smit S."/>
            <person name="van Straalen N.M."/>
            <person name="Roelofs D."/>
        </authorList>
    </citation>
    <scope>NUCLEOTIDE SEQUENCE [LARGE SCALE GENOMIC DNA]</scope>
    <source>
        <tissue evidence="1">Mixed pool</tissue>
    </source>
</reference>
<dbReference type="Proteomes" id="UP000094527">
    <property type="component" value="Unassembled WGS sequence"/>
</dbReference>
<keyword evidence="2" id="KW-1185">Reference proteome</keyword>
<dbReference type="AlphaFoldDB" id="A0A1D2MP25"/>
<protein>
    <recommendedName>
        <fullName evidence="3">F-box domain-containing protein</fullName>
    </recommendedName>
</protein>
<accession>A0A1D2MP25</accession>
<gene>
    <name evidence="1" type="ORF">Ocin01_11850</name>
</gene>